<evidence type="ECO:0000256" key="1">
    <source>
        <dbReference type="PROSITE-ProRule" id="PRU01076"/>
    </source>
</evidence>
<accession>A0A4Y9AA70</accession>
<keyword evidence="4" id="KW-1185">Reference proteome</keyword>
<dbReference type="EMBL" id="SRHY01000039">
    <property type="protein sequence ID" value="TFJ91790.1"/>
    <property type="molecule type" value="Genomic_DNA"/>
</dbReference>
<name>A0A4Y9AA70_9BACI</name>
<sequence>MVNMTESRDTMSGKSVRLRGKNQVTIPTDVVEQLDLKEGEQFEVSVENGHIVLIPVITIEKDQAWFWTEEWQKGEREADEDIKAGRVKSFKNAEEAIKWLDSDEAVSWANEDK</sequence>
<dbReference type="RefSeq" id="WP_135111168.1">
    <property type="nucleotide sequence ID" value="NZ_SRHY01000039.1"/>
</dbReference>
<protein>
    <submittedName>
        <fullName evidence="3">AbrB/MazE/SpoVT family DNA-binding domain-containing protein</fullName>
    </submittedName>
</protein>
<dbReference type="GO" id="GO:0003677">
    <property type="term" value="F:DNA binding"/>
    <property type="evidence" value="ECO:0007669"/>
    <property type="project" value="UniProtKB-UniRule"/>
</dbReference>
<evidence type="ECO:0000313" key="3">
    <source>
        <dbReference type="EMBL" id="TFJ91790.1"/>
    </source>
</evidence>
<evidence type="ECO:0000259" key="2">
    <source>
        <dbReference type="PROSITE" id="PS51740"/>
    </source>
</evidence>
<dbReference type="InterPro" id="IPR037914">
    <property type="entry name" value="SpoVT-AbrB_sf"/>
</dbReference>
<proteinExistence type="predicted"/>
<dbReference type="PROSITE" id="PS51740">
    <property type="entry name" value="SPOVT_ABRB"/>
    <property type="match status" value="1"/>
</dbReference>
<dbReference type="Gene3D" id="2.10.260.10">
    <property type="match status" value="1"/>
</dbReference>
<reference evidence="3 4" key="1">
    <citation type="submission" date="2019-03" db="EMBL/GenBank/DDBJ databases">
        <title>Genome sequence of Lentibacillus salicampi ATCC BAA-719.</title>
        <authorList>
            <person name="Maclea K.S."/>
            <person name="Simoes Junior M."/>
        </authorList>
    </citation>
    <scope>NUCLEOTIDE SEQUENCE [LARGE SCALE GENOMIC DNA]</scope>
    <source>
        <strain evidence="3 4">ATCC BAA-719</strain>
    </source>
</reference>
<dbReference type="InterPro" id="IPR007159">
    <property type="entry name" value="SpoVT-AbrB_dom"/>
</dbReference>
<evidence type="ECO:0000313" key="4">
    <source>
        <dbReference type="Proteomes" id="UP000298484"/>
    </source>
</evidence>
<organism evidence="3 4">
    <name type="scientific">Lentibacillus salicampi</name>
    <dbReference type="NCBI Taxonomy" id="175306"/>
    <lineage>
        <taxon>Bacteria</taxon>
        <taxon>Bacillati</taxon>
        <taxon>Bacillota</taxon>
        <taxon>Bacilli</taxon>
        <taxon>Bacillales</taxon>
        <taxon>Bacillaceae</taxon>
        <taxon>Lentibacillus</taxon>
    </lineage>
</organism>
<feature type="domain" description="SpoVT-AbrB" evidence="2">
    <location>
        <begin position="13"/>
        <end position="58"/>
    </location>
</feature>
<comment type="caution">
    <text evidence="3">The sequence shown here is derived from an EMBL/GenBank/DDBJ whole genome shotgun (WGS) entry which is preliminary data.</text>
</comment>
<keyword evidence="1 3" id="KW-0238">DNA-binding</keyword>
<gene>
    <name evidence="3" type="ORF">E4U82_15900</name>
</gene>
<dbReference type="SUPFAM" id="SSF89447">
    <property type="entry name" value="AbrB/MazE/MraZ-like"/>
    <property type="match status" value="1"/>
</dbReference>
<dbReference type="NCBIfam" id="TIGR01439">
    <property type="entry name" value="lp_hng_hel_AbrB"/>
    <property type="match status" value="1"/>
</dbReference>
<dbReference type="Pfam" id="PF04014">
    <property type="entry name" value="MazE_antitoxin"/>
    <property type="match status" value="1"/>
</dbReference>
<dbReference type="SMART" id="SM00966">
    <property type="entry name" value="SpoVT_AbrB"/>
    <property type="match status" value="1"/>
</dbReference>
<dbReference type="Proteomes" id="UP000298484">
    <property type="component" value="Unassembled WGS sequence"/>
</dbReference>
<dbReference type="OrthoDB" id="199763at2"/>
<dbReference type="AlphaFoldDB" id="A0A4Y9AA70"/>